<gene>
    <name evidence="2" type="ORF">HAX54_045197</name>
</gene>
<comment type="caution">
    <text evidence="2">The sequence shown here is derived from an EMBL/GenBank/DDBJ whole genome shotgun (WGS) entry which is preliminary data.</text>
</comment>
<evidence type="ECO:0000256" key="1">
    <source>
        <dbReference type="SAM" id="MobiDB-lite"/>
    </source>
</evidence>
<feature type="region of interest" description="Disordered" evidence="1">
    <location>
        <begin position="1"/>
        <end position="40"/>
    </location>
</feature>
<sequence length="202" mass="22401">MESKSNKGKEIEAAGKGLKQLRKCTKGPSSSSSKGATARMLRERAVEPHGLSWFNTQKEVKYAPKNWIDKGFLALEFSTIQDKVRELGLGYIFAKTEKCNLTLVRNFMQTRTLIFGRAPKSKYGVRSWHSAIPHGSSSMICYVSFVIVSIDDGVNRGEPLVDIKHQRDDLLVGVTGCGQESWLIAESSSPVTMAHATSHKRL</sequence>
<name>A0ABS8SRW6_DATST</name>
<organism evidence="2 3">
    <name type="scientific">Datura stramonium</name>
    <name type="common">Jimsonweed</name>
    <name type="synonym">Common thornapple</name>
    <dbReference type="NCBI Taxonomy" id="4076"/>
    <lineage>
        <taxon>Eukaryota</taxon>
        <taxon>Viridiplantae</taxon>
        <taxon>Streptophyta</taxon>
        <taxon>Embryophyta</taxon>
        <taxon>Tracheophyta</taxon>
        <taxon>Spermatophyta</taxon>
        <taxon>Magnoliopsida</taxon>
        <taxon>eudicotyledons</taxon>
        <taxon>Gunneridae</taxon>
        <taxon>Pentapetalae</taxon>
        <taxon>asterids</taxon>
        <taxon>lamiids</taxon>
        <taxon>Solanales</taxon>
        <taxon>Solanaceae</taxon>
        <taxon>Solanoideae</taxon>
        <taxon>Datureae</taxon>
        <taxon>Datura</taxon>
    </lineage>
</organism>
<proteinExistence type="predicted"/>
<protein>
    <submittedName>
        <fullName evidence="2">Uncharacterized protein</fullName>
    </submittedName>
</protein>
<keyword evidence="3" id="KW-1185">Reference proteome</keyword>
<reference evidence="2 3" key="1">
    <citation type="journal article" date="2021" name="BMC Genomics">
        <title>Datura genome reveals duplications of psychoactive alkaloid biosynthetic genes and high mutation rate following tissue culture.</title>
        <authorList>
            <person name="Rajewski A."/>
            <person name="Carter-House D."/>
            <person name="Stajich J."/>
            <person name="Litt A."/>
        </authorList>
    </citation>
    <scope>NUCLEOTIDE SEQUENCE [LARGE SCALE GENOMIC DNA]</scope>
    <source>
        <strain evidence="2">AR-01</strain>
    </source>
</reference>
<dbReference type="EMBL" id="JACEIK010000699">
    <property type="protein sequence ID" value="MCD7461117.1"/>
    <property type="molecule type" value="Genomic_DNA"/>
</dbReference>
<accession>A0ABS8SRW6</accession>
<feature type="compositionally biased region" description="Basic and acidic residues" evidence="1">
    <location>
        <begin position="1"/>
        <end position="13"/>
    </location>
</feature>
<evidence type="ECO:0000313" key="3">
    <source>
        <dbReference type="Proteomes" id="UP000823775"/>
    </source>
</evidence>
<dbReference type="Proteomes" id="UP000823775">
    <property type="component" value="Unassembled WGS sequence"/>
</dbReference>
<evidence type="ECO:0000313" key="2">
    <source>
        <dbReference type="EMBL" id="MCD7461117.1"/>
    </source>
</evidence>